<dbReference type="AlphaFoldDB" id="A0A0U1P3A3"/>
<gene>
    <name evidence="2" type="ORF">BN000_04763</name>
</gene>
<keyword evidence="3" id="KW-1185">Reference proteome</keyword>
<dbReference type="InterPro" id="IPR025402">
    <property type="entry name" value="DMP19_C"/>
</dbReference>
<dbReference type="Pfam" id="PF14300">
    <property type="entry name" value="DMP19"/>
    <property type="match status" value="1"/>
</dbReference>
<evidence type="ECO:0000313" key="3">
    <source>
        <dbReference type="Proteomes" id="UP000199087"/>
    </source>
</evidence>
<sequence length="125" mass="14511">MSNIEEKYLEMSHKIQEKESEAGLEGLNSNERQFYLVDSLLMELNNGGFDQYFSNSAGEFWSETFAVMEKLGITFLASLGLKANKIYHSNKSEDDKLDKFDDLDDKFYAKMEYEETYKKLLSLLS</sequence>
<organism evidence="2 3">
    <name type="scientific">Neobacillus massiliamazoniensis</name>
    <dbReference type="NCBI Taxonomy" id="1499688"/>
    <lineage>
        <taxon>Bacteria</taxon>
        <taxon>Bacillati</taxon>
        <taxon>Bacillota</taxon>
        <taxon>Bacilli</taxon>
        <taxon>Bacillales</taxon>
        <taxon>Bacillaceae</taxon>
        <taxon>Neobacillus</taxon>
    </lineage>
</organism>
<dbReference type="Proteomes" id="UP000199087">
    <property type="component" value="Unassembled WGS sequence"/>
</dbReference>
<reference evidence="3" key="1">
    <citation type="submission" date="2015-05" db="EMBL/GenBank/DDBJ databases">
        <authorList>
            <person name="Urmite Genomes"/>
        </authorList>
    </citation>
    <scope>NUCLEOTIDE SEQUENCE [LARGE SCALE GENOMIC DNA]</scope>
    <source>
        <strain evidence="3">LF1</strain>
    </source>
</reference>
<accession>A0A0U1P3A3</accession>
<proteinExistence type="predicted"/>
<dbReference type="RefSeq" id="WP_176699912.1">
    <property type="nucleotide sequence ID" value="NZ_CVRB01000005.1"/>
</dbReference>
<evidence type="ECO:0000259" key="1">
    <source>
        <dbReference type="Pfam" id="PF14300"/>
    </source>
</evidence>
<feature type="domain" description="DNA mimic protein DMP19 C-terminal" evidence="1">
    <location>
        <begin position="26"/>
        <end position="120"/>
    </location>
</feature>
<name>A0A0U1P3A3_9BACI</name>
<protein>
    <recommendedName>
        <fullName evidence="1">DNA mimic protein DMP19 C-terminal domain-containing protein</fullName>
    </recommendedName>
</protein>
<dbReference type="Gene3D" id="1.20.1420.60">
    <property type="match status" value="1"/>
</dbReference>
<dbReference type="EMBL" id="CVRB01000005">
    <property type="protein sequence ID" value="CRK84716.1"/>
    <property type="molecule type" value="Genomic_DNA"/>
</dbReference>
<evidence type="ECO:0000313" key="2">
    <source>
        <dbReference type="EMBL" id="CRK84716.1"/>
    </source>
</evidence>